<dbReference type="GO" id="GO:0016747">
    <property type="term" value="F:acyltransferase activity, transferring groups other than amino-acyl groups"/>
    <property type="evidence" value="ECO:0007669"/>
    <property type="project" value="InterPro"/>
</dbReference>
<accession>A0A017T703</accession>
<evidence type="ECO:0000313" key="2">
    <source>
        <dbReference type="EMBL" id="EYF04802.1"/>
    </source>
</evidence>
<feature type="domain" description="N-acetyltransferase" evidence="1">
    <location>
        <begin position="19"/>
        <end position="176"/>
    </location>
</feature>
<dbReference type="RefSeq" id="WP_052375527.1">
    <property type="nucleotide sequence ID" value="NZ_ASRX01000029.1"/>
</dbReference>
<protein>
    <submittedName>
        <fullName evidence="2">GCN5-related N-acetyltransferase</fullName>
    </submittedName>
</protein>
<dbReference type="InterPro" id="IPR000182">
    <property type="entry name" value="GNAT_dom"/>
</dbReference>
<proteinExistence type="predicted"/>
<dbReference type="EMBL" id="ASRX01000029">
    <property type="protein sequence ID" value="EYF04802.1"/>
    <property type="molecule type" value="Genomic_DNA"/>
</dbReference>
<name>A0A017T703_9BACT</name>
<dbReference type="SUPFAM" id="SSF55729">
    <property type="entry name" value="Acyl-CoA N-acyltransferases (Nat)"/>
    <property type="match status" value="1"/>
</dbReference>
<dbReference type="Pfam" id="PF00583">
    <property type="entry name" value="Acetyltransf_1"/>
    <property type="match status" value="1"/>
</dbReference>
<gene>
    <name evidence="2" type="ORF">CAP_3828</name>
</gene>
<organism evidence="2 3">
    <name type="scientific">Chondromyces apiculatus DSM 436</name>
    <dbReference type="NCBI Taxonomy" id="1192034"/>
    <lineage>
        <taxon>Bacteria</taxon>
        <taxon>Pseudomonadati</taxon>
        <taxon>Myxococcota</taxon>
        <taxon>Polyangia</taxon>
        <taxon>Polyangiales</taxon>
        <taxon>Polyangiaceae</taxon>
        <taxon>Chondromyces</taxon>
    </lineage>
</organism>
<keyword evidence="2" id="KW-0808">Transferase</keyword>
<evidence type="ECO:0000313" key="3">
    <source>
        <dbReference type="Proteomes" id="UP000019678"/>
    </source>
</evidence>
<dbReference type="AlphaFoldDB" id="A0A017T703"/>
<dbReference type="Proteomes" id="UP000019678">
    <property type="component" value="Unassembled WGS sequence"/>
</dbReference>
<evidence type="ECO:0000259" key="1">
    <source>
        <dbReference type="PROSITE" id="PS51186"/>
    </source>
</evidence>
<sequence length="225" mass="24895">MGLDPQSIRTATLSDGTRVTLRMVRPEDQGELLRQFRLLSPETRYRRFHSLAIDLSDATLRYLTEVDGVNHVAIVAATDSFDLKRDEGLGIARFIRLPDEPDVAEAAVTVVDRAQGKGLGRLLLATLVEAAVERGIRRFRTTVLTENAPMRALLQDAGAILREDDRDTLVFEVPLEPPSAPPSSEAASSWFDDPAHPLRSLLRIAAQYVISLQTTLMGERTPPSR</sequence>
<dbReference type="STRING" id="1192034.CAP_3828"/>
<reference evidence="2 3" key="1">
    <citation type="submission" date="2013-05" db="EMBL/GenBank/DDBJ databases">
        <title>Genome assembly of Chondromyces apiculatus DSM 436.</title>
        <authorList>
            <person name="Sharma G."/>
            <person name="Khatri I."/>
            <person name="Kaur C."/>
            <person name="Mayilraj S."/>
            <person name="Subramanian S."/>
        </authorList>
    </citation>
    <scope>NUCLEOTIDE SEQUENCE [LARGE SCALE GENOMIC DNA]</scope>
    <source>
        <strain evidence="2 3">DSM 436</strain>
    </source>
</reference>
<dbReference type="eggNOG" id="COG1670">
    <property type="taxonomic scope" value="Bacteria"/>
</dbReference>
<dbReference type="Gene3D" id="3.40.630.30">
    <property type="match status" value="1"/>
</dbReference>
<dbReference type="InterPro" id="IPR016181">
    <property type="entry name" value="Acyl_CoA_acyltransferase"/>
</dbReference>
<dbReference type="CDD" id="cd04301">
    <property type="entry name" value="NAT_SF"/>
    <property type="match status" value="1"/>
</dbReference>
<keyword evidence="3" id="KW-1185">Reference proteome</keyword>
<comment type="caution">
    <text evidence="2">The sequence shown here is derived from an EMBL/GenBank/DDBJ whole genome shotgun (WGS) entry which is preliminary data.</text>
</comment>
<dbReference type="PROSITE" id="PS51186">
    <property type="entry name" value="GNAT"/>
    <property type="match status" value="1"/>
</dbReference>